<protein>
    <submittedName>
        <fullName evidence="2">Putative salivary lipocalin</fullName>
    </submittedName>
</protein>
<organism evidence="2">
    <name type="scientific">Ixodes ricinus</name>
    <name type="common">Common tick</name>
    <name type="synonym">Acarus ricinus</name>
    <dbReference type="NCBI Taxonomy" id="34613"/>
    <lineage>
        <taxon>Eukaryota</taxon>
        <taxon>Metazoa</taxon>
        <taxon>Ecdysozoa</taxon>
        <taxon>Arthropoda</taxon>
        <taxon>Chelicerata</taxon>
        <taxon>Arachnida</taxon>
        <taxon>Acari</taxon>
        <taxon>Parasitiformes</taxon>
        <taxon>Ixodida</taxon>
        <taxon>Ixodoidea</taxon>
        <taxon>Ixodidae</taxon>
        <taxon>Ixodinae</taxon>
        <taxon>Ixodes</taxon>
    </lineage>
</organism>
<dbReference type="Gene3D" id="2.40.128.20">
    <property type="match status" value="1"/>
</dbReference>
<dbReference type="SUPFAM" id="SSF50814">
    <property type="entry name" value="Lipocalins"/>
    <property type="match status" value="1"/>
</dbReference>
<dbReference type="EMBL" id="GIFC01014280">
    <property type="protein sequence ID" value="MXU96363.1"/>
    <property type="molecule type" value="Transcribed_RNA"/>
</dbReference>
<dbReference type="GO" id="GO:0030682">
    <property type="term" value="P:symbiont-mediated perturbation of host defenses"/>
    <property type="evidence" value="ECO:0007669"/>
    <property type="project" value="InterPro"/>
</dbReference>
<name>A0A6B0V277_IXORI</name>
<dbReference type="GO" id="GO:0043176">
    <property type="term" value="F:amine binding"/>
    <property type="evidence" value="ECO:0007669"/>
    <property type="project" value="InterPro"/>
</dbReference>
<keyword evidence="1" id="KW-0732">Signal</keyword>
<evidence type="ECO:0000256" key="1">
    <source>
        <dbReference type="SAM" id="SignalP"/>
    </source>
</evidence>
<dbReference type="Pfam" id="PF02098">
    <property type="entry name" value="His_binding"/>
    <property type="match status" value="1"/>
</dbReference>
<feature type="chain" id="PRO_5025652604" evidence="1">
    <location>
        <begin position="18"/>
        <end position="214"/>
    </location>
</feature>
<evidence type="ECO:0000313" key="2">
    <source>
        <dbReference type="EMBL" id="MXU96363.1"/>
    </source>
</evidence>
<dbReference type="InterPro" id="IPR002970">
    <property type="entry name" value="Tick_his-bd"/>
</dbReference>
<feature type="signal peptide" evidence="1">
    <location>
        <begin position="1"/>
        <end position="17"/>
    </location>
</feature>
<proteinExistence type="predicted"/>
<dbReference type="InterPro" id="IPR012674">
    <property type="entry name" value="Calycin"/>
</dbReference>
<accession>A0A6B0V277</accession>
<reference evidence="2" key="1">
    <citation type="submission" date="2019-12" db="EMBL/GenBank/DDBJ databases">
        <title>An insight into the sialome of adult female Ixodes ricinus ticks feeding for 6 days.</title>
        <authorList>
            <person name="Perner J."/>
            <person name="Ribeiro J.M.C."/>
        </authorList>
    </citation>
    <scope>NUCLEOTIDE SEQUENCE</scope>
    <source>
        <strain evidence="2">Semi-engorged</strain>
        <tissue evidence="2">Salivary glands</tissue>
    </source>
</reference>
<dbReference type="AlphaFoldDB" id="A0A6B0V277"/>
<sequence length="214" mass="25271">MLAFLCVVAALLAPSNTELTKEEREERQGKSTKNAWLLLTDKRTHYLLYRSVENDTAYGGFKPCVNMSLKRCWDGSLELWYYFYYQGIPTNDVYPEATMWIKVNESSEEKDLMSIDYDYYYGGSKDYTLLFTDYQTCFVLLRVHDRVLQVWMIGSTNTSRINDTCHSTYNETLNNTGHHSEIPRYYIYNDIICGTKLYCYLIFFICVLMNQQWT</sequence>